<keyword evidence="2" id="KW-1185">Reference proteome</keyword>
<gene>
    <name evidence="1" type="ORF">GBAR_LOCUS17265</name>
</gene>
<comment type="caution">
    <text evidence="1">The sequence shown here is derived from an EMBL/GenBank/DDBJ whole genome shotgun (WGS) entry which is preliminary data.</text>
</comment>
<sequence length="67" mass="7832">MDHSKTNSRRAQLGIGEVHMALRNFEKGVHLDPSDQEMWSDDLHWAWGLAKEKEKREKEVGNKDDEN</sequence>
<evidence type="ECO:0000313" key="2">
    <source>
        <dbReference type="Proteomes" id="UP001174909"/>
    </source>
</evidence>
<dbReference type="AlphaFoldDB" id="A0AA35SIW6"/>
<protein>
    <submittedName>
        <fullName evidence="1">Tetratricopeptide repeat protein 33</fullName>
    </submittedName>
</protein>
<reference evidence="1" key="1">
    <citation type="submission" date="2023-03" db="EMBL/GenBank/DDBJ databases">
        <authorList>
            <person name="Steffen K."/>
            <person name="Cardenas P."/>
        </authorList>
    </citation>
    <scope>NUCLEOTIDE SEQUENCE</scope>
</reference>
<dbReference type="EMBL" id="CASHTH010002481">
    <property type="protein sequence ID" value="CAI8030434.1"/>
    <property type="molecule type" value="Genomic_DNA"/>
</dbReference>
<evidence type="ECO:0000313" key="1">
    <source>
        <dbReference type="EMBL" id="CAI8030434.1"/>
    </source>
</evidence>
<name>A0AA35SIW6_GEOBA</name>
<accession>A0AA35SIW6</accession>
<organism evidence="1 2">
    <name type="scientific">Geodia barretti</name>
    <name type="common">Barrett's horny sponge</name>
    <dbReference type="NCBI Taxonomy" id="519541"/>
    <lineage>
        <taxon>Eukaryota</taxon>
        <taxon>Metazoa</taxon>
        <taxon>Porifera</taxon>
        <taxon>Demospongiae</taxon>
        <taxon>Heteroscleromorpha</taxon>
        <taxon>Tetractinellida</taxon>
        <taxon>Astrophorina</taxon>
        <taxon>Geodiidae</taxon>
        <taxon>Geodia</taxon>
    </lineage>
</organism>
<proteinExistence type="predicted"/>
<dbReference type="Proteomes" id="UP001174909">
    <property type="component" value="Unassembled WGS sequence"/>
</dbReference>